<dbReference type="Pfam" id="PF08350">
    <property type="entry name" value="FilR1_middle"/>
    <property type="match status" value="1"/>
</dbReference>
<dbReference type="RefSeq" id="WP_124897045.1">
    <property type="nucleotide sequence ID" value="NZ_CP034145.1"/>
</dbReference>
<name>A0A3M0DXX0_9EURY</name>
<evidence type="ECO:0000313" key="3">
    <source>
        <dbReference type="EMBL" id="AZH25274.1"/>
    </source>
</evidence>
<protein>
    <submittedName>
        <fullName evidence="4">Putative transcriptional regulator</fullName>
    </submittedName>
</protein>
<reference evidence="4" key="3">
    <citation type="submission" date="2018-10" db="EMBL/GenBank/DDBJ databases">
        <authorList>
            <person name="Whitman W."/>
            <person name="Huntemann M."/>
            <person name="Clum A."/>
            <person name="Pillay M."/>
            <person name="Palaniappan K."/>
            <person name="Varghese N."/>
            <person name="Mikhailova N."/>
            <person name="Stamatis D."/>
            <person name="Reddy T."/>
            <person name="Daum C."/>
            <person name="Shapiro N."/>
            <person name="Ivanova N."/>
            <person name="Kyrpides N."/>
            <person name="Woyke T."/>
        </authorList>
    </citation>
    <scope>NUCLEOTIDE SEQUENCE</scope>
    <source>
        <strain evidence="4">CGMCC 1.10124</strain>
    </source>
</reference>
<evidence type="ECO:0000313" key="4">
    <source>
        <dbReference type="EMBL" id="RMB24966.1"/>
    </source>
</evidence>
<evidence type="ECO:0000313" key="6">
    <source>
        <dbReference type="Proteomes" id="UP000282007"/>
    </source>
</evidence>
<sequence length="340" mass="38860">MELALTHEGVLNSLLSEPKTKPELVAECDVSRTTIDRWVNQLQATMLMHRPGKRFELTLFGQIYVLKFNRIRQQLSHLVKLREPLQQLSDEIDIDPEVLEGANISFYEGLAPELAEKLLTRPGRVRLIAPRITCVFSVLFFQTPDPDLEFEILIAEEVASQLDTYLTNQQLSLLSIASVRIYEMYDSSPFCLALVERDERQVVYFIFEGSQTGVGVIESGAKEALAWGEELYDEYRDRATEHEWHSPSQPFGALPNREQCIILVELMAGNVQHETDVMRRVTSDEADNSCRSESLCALDKADYIEWNRETGAISTGPNFDDIRPILELMMNNPEKFPSDW</sequence>
<gene>
    <name evidence="4" type="ORF">ATH50_0046</name>
    <name evidence="3" type="ORF">DU502_07725</name>
</gene>
<evidence type="ECO:0000259" key="2">
    <source>
        <dbReference type="Pfam" id="PF25213"/>
    </source>
</evidence>
<dbReference type="EMBL" id="CP034145">
    <property type="protein sequence ID" value="AZH25274.1"/>
    <property type="molecule type" value="Genomic_DNA"/>
</dbReference>
<feature type="domain" description="Methanogenesis regulatory protein FilR1 middle" evidence="1">
    <location>
        <begin position="117"/>
        <end position="238"/>
    </location>
</feature>
<feature type="domain" description="HVO-A0261-like N-terminal" evidence="2">
    <location>
        <begin position="7"/>
        <end position="74"/>
    </location>
</feature>
<proteinExistence type="predicted"/>
<dbReference type="InterPro" id="IPR057527">
    <property type="entry name" value="HVO_A0261-like_N"/>
</dbReference>
<dbReference type="InterPro" id="IPR036390">
    <property type="entry name" value="WH_DNA-bd_sf"/>
</dbReference>
<keyword evidence="6" id="KW-1185">Reference proteome</keyword>
<organism evidence="4 5">
    <name type="scientific">Haloplanus aerogenes</name>
    <dbReference type="NCBI Taxonomy" id="660522"/>
    <lineage>
        <taxon>Archaea</taxon>
        <taxon>Methanobacteriati</taxon>
        <taxon>Methanobacteriota</taxon>
        <taxon>Stenosarchaea group</taxon>
        <taxon>Halobacteria</taxon>
        <taxon>Halobacteriales</taxon>
        <taxon>Haloferacaceae</taxon>
        <taxon>Haloplanus</taxon>
    </lineage>
</organism>
<evidence type="ECO:0000259" key="1">
    <source>
        <dbReference type="Pfam" id="PF08350"/>
    </source>
</evidence>
<dbReference type="EMBL" id="REFS01000001">
    <property type="protein sequence ID" value="RMB24966.1"/>
    <property type="molecule type" value="Genomic_DNA"/>
</dbReference>
<reference evidence="4 5" key="1">
    <citation type="journal article" date="2015" name="Stand. Genomic Sci.">
        <title>Genomic Encyclopedia of Bacterial and Archaeal Type Strains, Phase III: the genomes of soil and plant-associated and newly described type strains.</title>
        <authorList>
            <person name="Whitman W.B."/>
            <person name="Woyke T."/>
            <person name="Klenk H.P."/>
            <person name="Zhou Y."/>
            <person name="Lilburn T.G."/>
            <person name="Beck B.J."/>
            <person name="De Vos P."/>
            <person name="Vandamme P."/>
            <person name="Eisen J.A."/>
            <person name="Garrity G."/>
            <person name="Hugenholtz P."/>
            <person name="Kyrpides N.C."/>
        </authorList>
    </citation>
    <scope>NUCLEOTIDE SEQUENCE [LARGE SCALE GENOMIC DNA]</scope>
    <source>
        <strain evidence="4 5">CGMCC 1.10124</strain>
    </source>
</reference>
<dbReference type="GeneID" id="38471165"/>
<dbReference type="AlphaFoldDB" id="A0A3M0DXX0"/>
<evidence type="ECO:0000313" key="5">
    <source>
        <dbReference type="Proteomes" id="UP000277326"/>
    </source>
</evidence>
<dbReference type="OrthoDB" id="247722at2157"/>
<dbReference type="Pfam" id="PF25213">
    <property type="entry name" value="HVO_A0261_N"/>
    <property type="match status" value="1"/>
</dbReference>
<dbReference type="InterPro" id="IPR013561">
    <property type="entry name" value="FilR1_middle_dom"/>
</dbReference>
<dbReference type="SUPFAM" id="SSF46785">
    <property type="entry name" value="Winged helix' DNA-binding domain"/>
    <property type="match status" value="1"/>
</dbReference>
<dbReference type="KEGG" id="haer:DU502_07725"/>
<dbReference type="Proteomes" id="UP000277326">
    <property type="component" value="Unassembled WGS sequence"/>
</dbReference>
<reference evidence="3 6" key="2">
    <citation type="submission" date="2018-07" db="EMBL/GenBank/DDBJ databases">
        <title>Genome sequences of Haloplanus aerogenes JCM 16430T.</title>
        <authorList>
            <person name="Kim Y.B."/>
            <person name="Roh S.W."/>
        </authorList>
    </citation>
    <scope>NUCLEOTIDE SEQUENCE [LARGE SCALE GENOMIC DNA]</scope>
    <source>
        <strain evidence="3 6">JCM 16430</strain>
    </source>
</reference>
<dbReference type="Proteomes" id="UP000282007">
    <property type="component" value="Chromosome"/>
</dbReference>
<accession>A0A3M0DXX0</accession>